<dbReference type="InParanoid" id="A0A1Y2DJ48"/>
<evidence type="ECO:0000256" key="6">
    <source>
        <dbReference type="ARBA" id="ARBA00023002"/>
    </source>
</evidence>
<keyword evidence="9" id="KW-1185">Reference proteome</keyword>
<dbReference type="Proteomes" id="UP000193689">
    <property type="component" value="Unassembled WGS sequence"/>
</dbReference>
<organism evidence="8 9">
    <name type="scientific">Pseudomassariella vexata</name>
    <dbReference type="NCBI Taxonomy" id="1141098"/>
    <lineage>
        <taxon>Eukaryota</taxon>
        <taxon>Fungi</taxon>
        <taxon>Dikarya</taxon>
        <taxon>Ascomycota</taxon>
        <taxon>Pezizomycotina</taxon>
        <taxon>Sordariomycetes</taxon>
        <taxon>Xylariomycetidae</taxon>
        <taxon>Amphisphaeriales</taxon>
        <taxon>Pseudomassariaceae</taxon>
        <taxon>Pseudomassariella</taxon>
    </lineage>
</organism>
<keyword evidence="4" id="KW-0285">Flavoprotein</keyword>
<dbReference type="EMBL" id="MCFJ01000014">
    <property type="protein sequence ID" value="ORY59268.1"/>
    <property type="molecule type" value="Genomic_DNA"/>
</dbReference>
<dbReference type="OrthoDB" id="2431938at2759"/>
<comment type="cofactor">
    <cofactor evidence="1">
        <name>FAD</name>
        <dbReference type="ChEBI" id="CHEBI:57692"/>
    </cofactor>
</comment>
<dbReference type="SUPFAM" id="SSF51905">
    <property type="entry name" value="FAD/NAD(P)-binding domain"/>
    <property type="match status" value="1"/>
</dbReference>
<dbReference type="InterPro" id="IPR036188">
    <property type="entry name" value="FAD/NAD-bd_sf"/>
</dbReference>
<dbReference type="GO" id="GO:0004497">
    <property type="term" value="F:monooxygenase activity"/>
    <property type="evidence" value="ECO:0007669"/>
    <property type="project" value="InterPro"/>
</dbReference>
<feature type="domain" description="FAD-binding" evidence="7">
    <location>
        <begin position="10"/>
        <end position="379"/>
    </location>
</feature>
<dbReference type="GO" id="GO:0071949">
    <property type="term" value="F:FAD binding"/>
    <property type="evidence" value="ECO:0007669"/>
    <property type="project" value="InterPro"/>
</dbReference>
<evidence type="ECO:0000256" key="3">
    <source>
        <dbReference type="ARBA" id="ARBA00007992"/>
    </source>
</evidence>
<dbReference type="RefSeq" id="XP_040711962.1">
    <property type="nucleotide sequence ID" value="XM_040856673.1"/>
</dbReference>
<gene>
    <name evidence="8" type="ORF">BCR38DRAFT_351835</name>
</gene>
<evidence type="ECO:0000259" key="7">
    <source>
        <dbReference type="Pfam" id="PF01494"/>
    </source>
</evidence>
<dbReference type="Pfam" id="PF01494">
    <property type="entry name" value="FAD_binding_3"/>
    <property type="match status" value="1"/>
</dbReference>
<accession>A0A1Y2DJ48</accession>
<proteinExistence type="inferred from homology"/>
<evidence type="ECO:0000256" key="4">
    <source>
        <dbReference type="ARBA" id="ARBA00022630"/>
    </source>
</evidence>
<reference evidence="8 9" key="1">
    <citation type="submission" date="2016-07" db="EMBL/GenBank/DDBJ databases">
        <title>Pervasive Adenine N6-methylation of Active Genes in Fungi.</title>
        <authorList>
            <consortium name="DOE Joint Genome Institute"/>
            <person name="Mondo S.J."/>
            <person name="Dannebaum R.O."/>
            <person name="Kuo R.C."/>
            <person name="Labutti K."/>
            <person name="Haridas S."/>
            <person name="Kuo A."/>
            <person name="Salamov A."/>
            <person name="Ahrendt S.R."/>
            <person name="Lipzen A."/>
            <person name="Sullivan W."/>
            <person name="Andreopoulos W.B."/>
            <person name="Clum A."/>
            <person name="Lindquist E."/>
            <person name="Daum C."/>
            <person name="Ramamoorthy G.K."/>
            <person name="Gryganskyi A."/>
            <person name="Culley D."/>
            <person name="Magnuson J.K."/>
            <person name="James T.Y."/>
            <person name="O'Malley M.A."/>
            <person name="Stajich J.E."/>
            <person name="Spatafora J.W."/>
            <person name="Visel A."/>
            <person name="Grigoriev I.V."/>
        </authorList>
    </citation>
    <scope>NUCLEOTIDE SEQUENCE [LARGE SCALE GENOMIC DNA]</scope>
    <source>
        <strain evidence="8 9">CBS 129021</strain>
    </source>
</reference>
<evidence type="ECO:0000313" key="8">
    <source>
        <dbReference type="EMBL" id="ORY59268.1"/>
    </source>
</evidence>
<sequence length="445" mass="48940">MSDSPKSGFKVIIAGGSVSGLTLANALERAGIDFVLLEKRDIATDVGQSLFVLPCTSLVHEQLGVGKATREVGFPILLREHWDGTGSLFCSSDELLQLYQRAKRPALFVDRHTFFTSLYDGLEDKSEARIRTREGVASFTESDHGVTVITDKGNVIEGSILVGADGVHSGVRTHMAELLQDKNPSASKALARGFKARYYVLAGTSYNHFPGNPEVAFLADGKGSNVYDEKEQVGGLTVAGVPGKVFWFIYVPMETPSEYPCRKFTQTDIDAVMTKYGHLRATGNCTFKDMFANLDKCVMVPMEEGIIKTSWNSGGRTVLVGDSVHKATSNLGMGGNLCVDDICGLVNGLVPLLERNPSPSTKELVQVFDQYEKQARPRAHFVRISSSIFADFECMSGWWTKMMKRVFPWIPASVKMRVFSWFDGSAPKLNFLPVKTGEDVAKYRD</sequence>
<dbReference type="GeneID" id="63772885"/>
<comment type="pathway">
    <text evidence="2">Secondary metabolite biosynthesis.</text>
</comment>
<dbReference type="PANTHER" id="PTHR47356:SF2">
    <property type="entry name" value="FAD-BINDING DOMAIN-CONTAINING PROTEIN-RELATED"/>
    <property type="match status" value="1"/>
</dbReference>
<dbReference type="Gene3D" id="3.50.50.60">
    <property type="entry name" value="FAD/NAD(P)-binding domain"/>
    <property type="match status" value="1"/>
</dbReference>
<dbReference type="InterPro" id="IPR002938">
    <property type="entry name" value="FAD-bd"/>
</dbReference>
<name>A0A1Y2DJ48_9PEZI</name>
<evidence type="ECO:0000256" key="5">
    <source>
        <dbReference type="ARBA" id="ARBA00022827"/>
    </source>
</evidence>
<keyword evidence="6" id="KW-0560">Oxidoreductase</keyword>
<dbReference type="AlphaFoldDB" id="A0A1Y2DJ48"/>
<dbReference type="InterPro" id="IPR050562">
    <property type="entry name" value="FAD_mOase_fung"/>
</dbReference>
<evidence type="ECO:0000313" key="9">
    <source>
        <dbReference type="Proteomes" id="UP000193689"/>
    </source>
</evidence>
<comment type="similarity">
    <text evidence="3">Belongs to the paxM FAD-dependent monooxygenase family.</text>
</comment>
<dbReference type="PANTHER" id="PTHR47356">
    <property type="entry name" value="FAD-DEPENDENT MONOOXYGENASE ASQG-RELATED"/>
    <property type="match status" value="1"/>
</dbReference>
<protein>
    <recommendedName>
        <fullName evidence="7">FAD-binding domain-containing protein</fullName>
    </recommendedName>
</protein>
<comment type="caution">
    <text evidence="8">The sequence shown here is derived from an EMBL/GenBank/DDBJ whole genome shotgun (WGS) entry which is preliminary data.</text>
</comment>
<dbReference type="STRING" id="1141098.A0A1Y2DJ48"/>
<dbReference type="PRINTS" id="PR00420">
    <property type="entry name" value="RNGMNOXGNASE"/>
</dbReference>
<evidence type="ECO:0000256" key="2">
    <source>
        <dbReference type="ARBA" id="ARBA00005179"/>
    </source>
</evidence>
<keyword evidence="5" id="KW-0274">FAD</keyword>
<evidence type="ECO:0000256" key="1">
    <source>
        <dbReference type="ARBA" id="ARBA00001974"/>
    </source>
</evidence>